<dbReference type="Proteomes" id="UP000697107">
    <property type="component" value="Unassembled WGS sequence"/>
</dbReference>
<gene>
    <name evidence="1" type="ORF">PC118_g7413</name>
</gene>
<name>A0A8T1G6B1_9STRA</name>
<organism evidence="1 2">
    <name type="scientific">Phytophthora cactorum</name>
    <dbReference type="NCBI Taxonomy" id="29920"/>
    <lineage>
        <taxon>Eukaryota</taxon>
        <taxon>Sar</taxon>
        <taxon>Stramenopiles</taxon>
        <taxon>Oomycota</taxon>
        <taxon>Peronosporomycetes</taxon>
        <taxon>Peronosporales</taxon>
        <taxon>Peronosporaceae</taxon>
        <taxon>Phytophthora</taxon>
    </lineage>
</organism>
<proteinExistence type="predicted"/>
<evidence type="ECO:0000313" key="2">
    <source>
        <dbReference type="Proteomes" id="UP000697107"/>
    </source>
</evidence>
<evidence type="ECO:0000313" key="1">
    <source>
        <dbReference type="EMBL" id="KAG2987212.1"/>
    </source>
</evidence>
<dbReference type="EMBL" id="RCML01000176">
    <property type="protein sequence ID" value="KAG2987212.1"/>
    <property type="molecule type" value="Genomic_DNA"/>
</dbReference>
<accession>A0A8T1G6B1</accession>
<dbReference type="AlphaFoldDB" id="A0A8T1G6B1"/>
<protein>
    <submittedName>
        <fullName evidence="1">Uncharacterized protein</fullName>
    </submittedName>
</protein>
<comment type="caution">
    <text evidence="1">The sequence shown here is derived from an EMBL/GenBank/DDBJ whole genome shotgun (WGS) entry which is preliminary data.</text>
</comment>
<reference evidence="1" key="1">
    <citation type="submission" date="2018-10" db="EMBL/GenBank/DDBJ databases">
        <title>Effector identification in a new, highly contiguous assembly of the strawberry crown rot pathogen Phytophthora cactorum.</title>
        <authorList>
            <person name="Armitage A.D."/>
            <person name="Nellist C.F."/>
            <person name="Bates H."/>
            <person name="Vickerstaff R.J."/>
            <person name="Harrison R.J."/>
        </authorList>
    </citation>
    <scope>NUCLEOTIDE SEQUENCE</scope>
    <source>
        <strain evidence="1">P415</strain>
    </source>
</reference>
<sequence>MARIPLMSDNFVLSLEPTWLEIQPAPSSYGCCVGIREKISKW</sequence>